<evidence type="ECO:0000256" key="1">
    <source>
        <dbReference type="SAM" id="SignalP"/>
    </source>
</evidence>
<evidence type="ECO:0000313" key="2">
    <source>
        <dbReference type="EMBL" id="RHE77313.1"/>
    </source>
</evidence>
<comment type="caution">
    <text evidence="2">The sequence shown here is derived from an EMBL/GenBank/DDBJ whole genome shotgun (WGS) entry which is preliminary data.</text>
</comment>
<dbReference type="EMBL" id="QSKO01000003">
    <property type="protein sequence ID" value="RHE77313.1"/>
    <property type="molecule type" value="Genomic_DNA"/>
</dbReference>
<feature type="chain" id="PRO_5019579211" evidence="1">
    <location>
        <begin position="23"/>
        <end position="61"/>
    </location>
</feature>
<feature type="signal peptide" evidence="1">
    <location>
        <begin position="1"/>
        <end position="22"/>
    </location>
</feature>
<keyword evidence="1" id="KW-0732">Signal</keyword>
<evidence type="ECO:0000313" key="3">
    <source>
        <dbReference type="Proteomes" id="UP000283928"/>
    </source>
</evidence>
<accession>A0A414KKK4</accession>
<protein>
    <submittedName>
        <fullName evidence="2">Uncharacterized protein</fullName>
    </submittedName>
</protein>
<proteinExistence type="predicted"/>
<reference evidence="2 3" key="1">
    <citation type="submission" date="2018-08" db="EMBL/GenBank/DDBJ databases">
        <title>A genome reference for cultivated species of the human gut microbiota.</title>
        <authorList>
            <person name="Zou Y."/>
            <person name="Xue W."/>
            <person name="Luo G."/>
        </authorList>
    </citation>
    <scope>NUCLEOTIDE SEQUENCE [LARGE SCALE GENOMIC DNA]</scope>
    <source>
        <strain evidence="2 3">AM27-32LB</strain>
    </source>
</reference>
<dbReference type="Proteomes" id="UP000283928">
    <property type="component" value="Unassembled WGS sequence"/>
</dbReference>
<gene>
    <name evidence="2" type="ORF">DW723_02725</name>
</gene>
<organism evidence="2 3">
    <name type="scientific">Blautia obeum</name>
    <dbReference type="NCBI Taxonomy" id="40520"/>
    <lineage>
        <taxon>Bacteria</taxon>
        <taxon>Bacillati</taxon>
        <taxon>Bacillota</taxon>
        <taxon>Clostridia</taxon>
        <taxon>Lachnospirales</taxon>
        <taxon>Lachnospiraceae</taxon>
        <taxon>Blautia</taxon>
    </lineage>
</organism>
<sequence length="61" mass="6602">MKKKMIALVCSLIFANTIPVFAASDYGINIDQKYVSGDASQLSDAISESLNDMGVKKSFLL</sequence>
<dbReference type="AlphaFoldDB" id="A0A414KKK4"/>
<name>A0A414KKK4_9FIRM</name>